<accession>D2A419</accession>
<protein>
    <recommendedName>
        <fullName evidence="4">TGF-beta propeptide domain-containing protein</fullName>
    </recommendedName>
</protein>
<dbReference type="InParanoid" id="D2A419"/>
<gene>
    <name evidence="2" type="primary">AUGUSTUS-3.0.2_15806</name>
    <name evidence="2" type="ORF">TcasGA2_TC015806</name>
</gene>
<keyword evidence="3" id="KW-1185">Reference proteome</keyword>
<feature type="chain" id="PRO_5003028828" description="TGF-beta propeptide domain-containing protein" evidence="1">
    <location>
        <begin position="30"/>
        <end position="164"/>
    </location>
</feature>
<dbReference type="PhylomeDB" id="D2A419"/>
<evidence type="ECO:0008006" key="4">
    <source>
        <dbReference type="Google" id="ProtNLM"/>
    </source>
</evidence>
<dbReference type="Gene3D" id="2.60.120.970">
    <property type="match status" value="1"/>
</dbReference>
<evidence type="ECO:0000313" key="2">
    <source>
        <dbReference type="EMBL" id="EFA05600.1"/>
    </source>
</evidence>
<organism evidence="2 3">
    <name type="scientific">Tribolium castaneum</name>
    <name type="common">Red flour beetle</name>
    <dbReference type="NCBI Taxonomy" id="7070"/>
    <lineage>
        <taxon>Eukaryota</taxon>
        <taxon>Metazoa</taxon>
        <taxon>Ecdysozoa</taxon>
        <taxon>Arthropoda</taxon>
        <taxon>Hexapoda</taxon>
        <taxon>Insecta</taxon>
        <taxon>Pterygota</taxon>
        <taxon>Neoptera</taxon>
        <taxon>Endopterygota</taxon>
        <taxon>Coleoptera</taxon>
        <taxon>Polyphaga</taxon>
        <taxon>Cucujiformia</taxon>
        <taxon>Tenebrionidae</taxon>
        <taxon>Tenebrionidae incertae sedis</taxon>
        <taxon>Tribolium</taxon>
    </lineage>
</organism>
<dbReference type="eggNOG" id="ENOG502SF0H">
    <property type="taxonomic scope" value="Eukaryota"/>
</dbReference>
<reference evidence="2 3" key="2">
    <citation type="journal article" date="2010" name="Nucleic Acids Res.">
        <title>BeetleBase in 2010: revisions to provide comprehensive genomic information for Tribolium castaneum.</title>
        <authorList>
            <person name="Kim H.S."/>
            <person name="Murphy T."/>
            <person name="Xia J."/>
            <person name="Caragea D."/>
            <person name="Park Y."/>
            <person name="Beeman R.W."/>
            <person name="Lorenzen M.D."/>
            <person name="Butcher S."/>
            <person name="Manak J.R."/>
            <person name="Brown S.J."/>
        </authorList>
    </citation>
    <scope>GENOME REANNOTATION</scope>
    <source>
        <strain evidence="2 3">Georgia GA2</strain>
    </source>
</reference>
<proteinExistence type="predicted"/>
<keyword evidence="1" id="KW-0732">Signal</keyword>
<name>D2A419_TRICA</name>
<sequence length="164" mass="18509">MLPRSRAMGGPIWAIPCLYLLCSTLTVDAGRRHRHDDDDDIYVAQLERSAVEEGSKTPASTCPNCIADRESKADNLRLEAIKRQILSKLGLRHKPNVTYSLPREVIMETLSRAEDNSDFFRNFNSEENISTTSARTSTVETMDFDDFYGRTSEIISFAEQGKTI</sequence>
<evidence type="ECO:0000256" key="1">
    <source>
        <dbReference type="SAM" id="SignalP"/>
    </source>
</evidence>
<feature type="signal peptide" evidence="1">
    <location>
        <begin position="1"/>
        <end position="29"/>
    </location>
</feature>
<evidence type="ECO:0000313" key="3">
    <source>
        <dbReference type="Proteomes" id="UP000007266"/>
    </source>
</evidence>
<dbReference type="Proteomes" id="UP000007266">
    <property type="component" value="Linkage group 6"/>
</dbReference>
<dbReference type="AlphaFoldDB" id="D2A419"/>
<dbReference type="OMA" id="HLGESIC"/>
<dbReference type="EMBL" id="KQ971348">
    <property type="protein sequence ID" value="EFA05600.1"/>
    <property type="molecule type" value="Genomic_DNA"/>
</dbReference>
<dbReference type="HOGENOM" id="CLU_1621166_0_0_1"/>
<reference evidence="2 3" key="1">
    <citation type="journal article" date="2008" name="Nature">
        <title>The genome of the model beetle and pest Tribolium castaneum.</title>
        <authorList>
            <consortium name="Tribolium Genome Sequencing Consortium"/>
            <person name="Richards S."/>
            <person name="Gibbs R.A."/>
            <person name="Weinstock G.M."/>
            <person name="Brown S.J."/>
            <person name="Denell R."/>
            <person name="Beeman R.W."/>
            <person name="Gibbs R."/>
            <person name="Beeman R.W."/>
            <person name="Brown S.J."/>
            <person name="Bucher G."/>
            <person name="Friedrich M."/>
            <person name="Grimmelikhuijzen C.J."/>
            <person name="Klingler M."/>
            <person name="Lorenzen M."/>
            <person name="Richards S."/>
            <person name="Roth S."/>
            <person name="Schroder R."/>
            <person name="Tautz D."/>
            <person name="Zdobnov E.M."/>
            <person name="Muzny D."/>
            <person name="Gibbs R.A."/>
            <person name="Weinstock G.M."/>
            <person name="Attaway T."/>
            <person name="Bell S."/>
            <person name="Buhay C.J."/>
            <person name="Chandrabose M.N."/>
            <person name="Chavez D."/>
            <person name="Clerk-Blankenburg K.P."/>
            <person name="Cree A."/>
            <person name="Dao M."/>
            <person name="Davis C."/>
            <person name="Chacko J."/>
            <person name="Dinh H."/>
            <person name="Dugan-Rocha S."/>
            <person name="Fowler G."/>
            <person name="Garner T.T."/>
            <person name="Garnes J."/>
            <person name="Gnirke A."/>
            <person name="Hawes A."/>
            <person name="Hernandez J."/>
            <person name="Hines S."/>
            <person name="Holder M."/>
            <person name="Hume J."/>
            <person name="Jhangiani S.N."/>
            <person name="Joshi V."/>
            <person name="Khan Z.M."/>
            <person name="Jackson L."/>
            <person name="Kovar C."/>
            <person name="Kowis A."/>
            <person name="Lee S."/>
            <person name="Lewis L.R."/>
            <person name="Margolis J."/>
            <person name="Morgan M."/>
            <person name="Nazareth L.V."/>
            <person name="Nguyen N."/>
            <person name="Okwuonu G."/>
            <person name="Parker D."/>
            <person name="Richards S."/>
            <person name="Ruiz S.J."/>
            <person name="Santibanez J."/>
            <person name="Savard J."/>
            <person name="Scherer S.E."/>
            <person name="Schneider B."/>
            <person name="Sodergren E."/>
            <person name="Tautz D."/>
            <person name="Vattahil S."/>
            <person name="Villasana D."/>
            <person name="White C.S."/>
            <person name="Wright R."/>
            <person name="Park Y."/>
            <person name="Beeman R.W."/>
            <person name="Lord J."/>
            <person name="Oppert B."/>
            <person name="Lorenzen M."/>
            <person name="Brown S."/>
            <person name="Wang L."/>
            <person name="Savard J."/>
            <person name="Tautz D."/>
            <person name="Richards S."/>
            <person name="Weinstock G."/>
            <person name="Gibbs R.A."/>
            <person name="Liu Y."/>
            <person name="Worley K."/>
            <person name="Weinstock G."/>
            <person name="Elsik C.G."/>
            <person name="Reese J.T."/>
            <person name="Elhaik E."/>
            <person name="Landan G."/>
            <person name="Graur D."/>
            <person name="Arensburger P."/>
            <person name="Atkinson P."/>
            <person name="Beeman R.W."/>
            <person name="Beidler J."/>
            <person name="Brown S.J."/>
            <person name="Demuth J.P."/>
            <person name="Drury D.W."/>
            <person name="Du Y.Z."/>
            <person name="Fujiwara H."/>
            <person name="Lorenzen M."/>
            <person name="Maselli V."/>
            <person name="Osanai M."/>
            <person name="Park Y."/>
            <person name="Robertson H.M."/>
            <person name="Tu Z."/>
            <person name="Wang J.J."/>
            <person name="Wang S."/>
            <person name="Richards S."/>
            <person name="Song H."/>
            <person name="Zhang L."/>
            <person name="Sodergren E."/>
            <person name="Werner D."/>
            <person name="Stanke M."/>
            <person name="Morgenstern B."/>
            <person name="Solovyev V."/>
            <person name="Kosarev P."/>
            <person name="Brown G."/>
            <person name="Chen H.C."/>
            <person name="Ermolaeva O."/>
            <person name="Hlavina W."/>
            <person name="Kapustin Y."/>
            <person name="Kiryutin B."/>
            <person name="Kitts P."/>
            <person name="Maglott D."/>
            <person name="Pruitt K."/>
            <person name="Sapojnikov V."/>
            <person name="Souvorov A."/>
            <person name="Mackey A.J."/>
            <person name="Waterhouse R.M."/>
            <person name="Wyder S."/>
            <person name="Zdobnov E.M."/>
            <person name="Zdobnov E.M."/>
            <person name="Wyder S."/>
            <person name="Kriventseva E.V."/>
            <person name="Kadowaki T."/>
            <person name="Bork P."/>
            <person name="Aranda M."/>
            <person name="Bao R."/>
            <person name="Beermann A."/>
            <person name="Berns N."/>
            <person name="Bolognesi R."/>
            <person name="Bonneton F."/>
            <person name="Bopp D."/>
            <person name="Brown S.J."/>
            <person name="Bucher G."/>
            <person name="Butts T."/>
            <person name="Chaumot A."/>
            <person name="Denell R.E."/>
            <person name="Ferrier D.E."/>
            <person name="Friedrich M."/>
            <person name="Gordon C.M."/>
            <person name="Jindra M."/>
            <person name="Klingler M."/>
            <person name="Lan Q."/>
            <person name="Lattorff H.M."/>
            <person name="Laudet V."/>
            <person name="von Levetsow C."/>
            <person name="Liu Z."/>
            <person name="Lutz R."/>
            <person name="Lynch J.A."/>
            <person name="da Fonseca R.N."/>
            <person name="Posnien N."/>
            <person name="Reuter R."/>
            <person name="Roth S."/>
            <person name="Savard J."/>
            <person name="Schinko J.B."/>
            <person name="Schmitt C."/>
            <person name="Schoppmeier M."/>
            <person name="Schroder R."/>
            <person name="Shippy T.D."/>
            <person name="Simonnet F."/>
            <person name="Marques-Souza H."/>
            <person name="Tautz D."/>
            <person name="Tomoyasu Y."/>
            <person name="Trauner J."/>
            <person name="Van der Zee M."/>
            <person name="Vervoort M."/>
            <person name="Wittkopp N."/>
            <person name="Wimmer E.A."/>
            <person name="Yang X."/>
            <person name="Jones A.K."/>
            <person name="Sattelle D.B."/>
            <person name="Ebert P.R."/>
            <person name="Nelson D."/>
            <person name="Scott J.G."/>
            <person name="Beeman R.W."/>
            <person name="Muthukrishnan S."/>
            <person name="Kramer K.J."/>
            <person name="Arakane Y."/>
            <person name="Beeman R.W."/>
            <person name="Zhu Q."/>
            <person name="Hogenkamp D."/>
            <person name="Dixit R."/>
            <person name="Oppert B."/>
            <person name="Jiang H."/>
            <person name="Zou Z."/>
            <person name="Marshall J."/>
            <person name="Elpidina E."/>
            <person name="Vinokurov K."/>
            <person name="Oppert C."/>
            <person name="Zou Z."/>
            <person name="Evans J."/>
            <person name="Lu Z."/>
            <person name="Zhao P."/>
            <person name="Sumathipala N."/>
            <person name="Altincicek B."/>
            <person name="Vilcinskas A."/>
            <person name="Williams M."/>
            <person name="Hultmark D."/>
            <person name="Hetru C."/>
            <person name="Jiang H."/>
            <person name="Grimmelikhuijzen C.J."/>
            <person name="Hauser F."/>
            <person name="Cazzamali G."/>
            <person name="Williamson M."/>
            <person name="Park Y."/>
            <person name="Li B."/>
            <person name="Tanaka Y."/>
            <person name="Predel R."/>
            <person name="Neupert S."/>
            <person name="Schachtner J."/>
            <person name="Verleyen P."/>
            <person name="Raible F."/>
            <person name="Bork P."/>
            <person name="Friedrich M."/>
            <person name="Walden K.K."/>
            <person name="Robertson H.M."/>
            <person name="Angeli S."/>
            <person name="Foret S."/>
            <person name="Bucher G."/>
            <person name="Schuetz S."/>
            <person name="Maleszka R."/>
            <person name="Wimmer E.A."/>
            <person name="Beeman R.W."/>
            <person name="Lorenzen M."/>
            <person name="Tomoyasu Y."/>
            <person name="Miller S.C."/>
            <person name="Grossmann D."/>
            <person name="Bucher G."/>
        </authorList>
    </citation>
    <scope>NUCLEOTIDE SEQUENCE [LARGE SCALE GENOMIC DNA]</scope>
    <source>
        <strain evidence="2 3">Georgia GA2</strain>
    </source>
</reference>